<feature type="domain" description="Solute-binding protein family 5" evidence="4">
    <location>
        <begin position="146"/>
        <end position="489"/>
    </location>
</feature>
<evidence type="ECO:0000256" key="3">
    <source>
        <dbReference type="ARBA" id="ARBA00022729"/>
    </source>
</evidence>
<dbReference type="CDD" id="cd08513">
    <property type="entry name" value="PBP2_thermophilic_Hb8_like"/>
    <property type="match status" value="1"/>
</dbReference>
<gene>
    <name evidence="5" type="ORF">A6A03_18360</name>
</gene>
<dbReference type="EMBL" id="LWQS01000079">
    <property type="protein sequence ID" value="OAN43614.1"/>
    <property type="molecule type" value="Genomic_DNA"/>
</dbReference>
<dbReference type="Proteomes" id="UP000078287">
    <property type="component" value="Unassembled WGS sequence"/>
</dbReference>
<dbReference type="STRING" id="1707952.A6A03_18360"/>
<dbReference type="Pfam" id="PF00496">
    <property type="entry name" value="SBP_bac_5"/>
    <property type="match status" value="1"/>
</dbReference>
<dbReference type="GO" id="GO:1904680">
    <property type="term" value="F:peptide transmembrane transporter activity"/>
    <property type="evidence" value="ECO:0007669"/>
    <property type="project" value="TreeGrafter"/>
</dbReference>
<dbReference type="SUPFAM" id="SSF53850">
    <property type="entry name" value="Periplasmic binding protein-like II"/>
    <property type="match status" value="1"/>
</dbReference>
<evidence type="ECO:0000313" key="5">
    <source>
        <dbReference type="EMBL" id="OAN43614.1"/>
    </source>
</evidence>
<protein>
    <submittedName>
        <fullName evidence="5">ABC transporter substrate-binding protein</fullName>
    </submittedName>
</protein>
<dbReference type="GO" id="GO:0015833">
    <property type="term" value="P:peptide transport"/>
    <property type="evidence" value="ECO:0007669"/>
    <property type="project" value="TreeGrafter"/>
</dbReference>
<sequence length="590" mass="65774">MKRFIFLLTALFAFVLVAGCEVRVNEPAPTAPAVMSLVETTPTTVREQVLRIGLVNEPPDLFPYHSTPADERITGALAELLFPAPLLPVDFTWQTTGVLTRAPDFANGDVVTSTVTVFRDALGQISETPTETTDEVTQVSVIFRWNPALRWSDGTPVTAADSVFAYELAQQIDLGQAANSRLAMIERYEQIDEHTTRAVLRPDVTDPSYLTSFWTPLPRHVLADMDPQRIMQSEFVRKPVSYGPYMVSAFDGGSLELVRNPHYAGPAVPFERIIVAFRKDPQQLVELVRGGGIDLAFIEQPVPDLLSQLVQSAAQGEFQLATSPNTIWEHLDFNLDVPLLQDIRVRRAIAYAINRPQIVEQLLGGKSNVLESWVLPGQLGYPPLDQITRYPYNLDEARRLLDEANLIDTDGDGWREHDGLPVLLSLVTSANSPLREAVARQIASDLEQIGVQVEVAQLPSSELYSTDGPLYQRTFQLALFGWVAGPHPRGWELWSCAGVPSEANNWTGNNFAGWCFFEANEAINTATTSLDPEEQKNAYLRQQQLFTQELPALPLFQRIDALVARQGLTGWRLNPTAPFTWNISEWREGE</sequence>
<dbReference type="AlphaFoldDB" id="A0A178M6V6"/>
<dbReference type="InterPro" id="IPR039424">
    <property type="entry name" value="SBP_5"/>
</dbReference>
<comment type="similarity">
    <text evidence="1">Belongs to the bacterial solute-binding protein 5 family.</text>
</comment>
<dbReference type="RefSeq" id="WP_066790131.1">
    <property type="nucleotide sequence ID" value="NZ_LWQS01000079.1"/>
</dbReference>
<evidence type="ECO:0000259" key="4">
    <source>
        <dbReference type="Pfam" id="PF00496"/>
    </source>
</evidence>
<proteinExistence type="inferred from homology"/>
<dbReference type="PANTHER" id="PTHR30290:SF9">
    <property type="entry name" value="OLIGOPEPTIDE-BINDING PROTEIN APPA"/>
    <property type="match status" value="1"/>
</dbReference>
<evidence type="ECO:0000256" key="1">
    <source>
        <dbReference type="ARBA" id="ARBA00005695"/>
    </source>
</evidence>
<comment type="caution">
    <text evidence="5">The sequence shown here is derived from an EMBL/GenBank/DDBJ whole genome shotgun (WGS) entry which is preliminary data.</text>
</comment>
<evidence type="ECO:0000256" key="2">
    <source>
        <dbReference type="ARBA" id="ARBA00022448"/>
    </source>
</evidence>
<accession>A0A178M6V6</accession>
<keyword evidence="2" id="KW-0813">Transport</keyword>
<dbReference type="Gene3D" id="3.40.190.10">
    <property type="entry name" value="Periplasmic binding protein-like II"/>
    <property type="match status" value="1"/>
</dbReference>
<dbReference type="PROSITE" id="PS51257">
    <property type="entry name" value="PROKAR_LIPOPROTEIN"/>
    <property type="match status" value="1"/>
</dbReference>
<name>A0A178M6V6_9CHLR</name>
<dbReference type="Gene3D" id="3.10.105.10">
    <property type="entry name" value="Dipeptide-binding Protein, Domain 3"/>
    <property type="match status" value="1"/>
</dbReference>
<dbReference type="OrthoDB" id="9772924at2"/>
<reference evidence="5 6" key="1">
    <citation type="submission" date="2016-04" db="EMBL/GenBank/DDBJ databases">
        <title>Chloroflexus islandicus sp. nov., a thermophilic filamentous anoxygenic phototrophic bacterium from geyser Strokkur (Iceland).</title>
        <authorList>
            <person name="Gaisin V.A."/>
            <person name="Kalashnikov A.M."/>
            <person name="Sukhacheva M.V."/>
            <person name="Grouzdev D.S."/>
            <person name="Ivanov T.M."/>
            <person name="Kuznetsov B."/>
            <person name="Gorlenko V.M."/>
        </authorList>
    </citation>
    <scope>NUCLEOTIDE SEQUENCE [LARGE SCALE GENOMIC DNA]</scope>
    <source>
        <strain evidence="6">isl-2</strain>
    </source>
</reference>
<dbReference type="GO" id="GO:0043190">
    <property type="term" value="C:ATP-binding cassette (ABC) transporter complex"/>
    <property type="evidence" value="ECO:0007669"/>
    <property type="project" value="InterPro"/>
</dbReference>
<evidence type="ECO:0000313" key="6">
    <source>
        <dbReference type="Proteomes" id="UP000078287"/>
    </source>
</evidence>
<dbReference type="PANTHER" id="PTHR30290">
    <property type="entry name" value="PERIPLASMIC BINDING COMPONENT OF ABC TRANSPORTER"/>
    <property type="match status" value="1"/>
</dbReference>
<keyword evidence="6" id="KW-1185">Reference proteome</keyword>
<dbReference type="GO" id="GO:0042597">
    <property type="term" value="C:periplasmic space"/>
    <property type="evidence" value="ECO:0007669"/>
    <property type="project" value="UniProtKB-ARBA"/>
</dbReference>
<dbReference type="InterPro" id="IPR000914">
    <property type="entry name" value="SBP_5_dom"/>
</dbReference>
<organism evidence="5 6">
    <name type="scientific">Chloroflexus islandicus</name>
    <dbReference type="NCBI Taxonomy" id="1707952"/>
    <lineage>
        <taxon>Bacteria</taxon>
        <taxon>Bacillati</taxon>
        <taxon>Chloroflexota</taxon>
        <taxon>Chloroflexia</taxon>
        <taxon>Chloroflexales</taxon>
        <taxon>Chloroflexineae</taxon>
        <taxon>Chloroflexaceae</taxon>
        <taxon>Chloroflexus</taxon>
    </lineage>
</organism>
<keyword evidence="3" id="KW-0732">Signal</keyword>